<feature type="compositionally biased region" description="Low complexity" evidence="1">
    <location>
        <begin position="378"/>
        <end position="387"/>
    </location>
</feature>
<feature type="compositionally biased region" description="Basic and acidic residues" evidence="1">
    <location>
        <begin position="803"/>
        <end position="826"/>
    </location>
</feature>
<feature type="compositionally biased region" description="Basic and acidic residues" evidence="1">
    <location>
        <begin position="719"/>
        <end position="731"/>
    </location>
</feature>
<feature type="compositionally biased region" description="Polar residues" evidence="1">
    <location>
        <begin position="188"/>
        <end position="201"/>
    </location>
</feature>
<feature type="compositionally biased region" description="Basic and acidic residues" evidence="1">
    <location>
        <begin position="509"/>
        <end position="518"/>
    </location>
</feature>
<feature type="compositionally biased region" description="Basic and acidic residues" evidence="1">
    <location>
        <begin position="564"/>
        <end position="612"/>
    </location>
</feature>
<feature type="compositionally biased region" description="Pro residues" evidence="1">
    <location>
        <begin position="409"/>
        <end position="418"/>
    </location>
</feature>
<name>A0AAD4LY87_9AGAM</name>
<proteinExistence type="predicted"/>
<feature type="compositionally biased region" description="Polar residues" evidence="1">
    <location>
        <begin position="690"/>
        <end position="706"/>
    </location>
</feature>
<feature type="compositionally biased region" description="Basic and acidic residues" evidence="1">
    <location>
        <begin position="453"/>
        <end position="474"/>
    </location>
</feature>
<comment type="caution">
    <text evidence="2">The sequence shown here is derived from an EMBL/GenBank/DDBJ whole genome shotgun (WGS) entry which is preliminary data.</text>
</comment>
<feature type="compositionally biased region" description="Basic and acidic residues" evidence="1">
    <location>
        <begin position="234"/>
        <end position="349"/>
    </location>
</feature>
<feature type="compositionally biased region" description="Low complexity" evidence="1">
    <location>
        <begin position="126"/>
        <end position="136"/>
    </location>
</feature>
<evidence type="ECO:0000256" key="1">
    <source>
        <dbReference type="SAM" id="MobiDB-lite"/>
    </source>
</evidence>
<feature type="compositionally biased region" description="Basic and acidic residues" evidence="1">
    <location>
        <begin position="1057"/>
        <end position="1081"/>
    </location>
</feature>
<feature type="compositionally biased region" description="Polar residues" evidence="1">
    <location>
        <begin position="493"/>
        <end position="505"/>
    </location>
</feature>
<dbReference type="EMBL" id="WTXG01000068">
    <property type="protein sequence ID" value="KAI0294850.1"/>
    <property type="molecule type" value="Genomic_DNA"/>
</dbReference>
<keyword evidence="3" id="KW-1185">Reference proteome</keyword>
<sequence length="1130" mass="127274">MIDDHEVDWGNDEDEQVTYCGSVGMGRATEGGEVDDVEDAVSLGGDEEEEFAAYGARSNEHHTPHADKPQTSTSKKNVTRRSASVSISPTKKETNQIQPTPPPPSPQLEISQPTPKLTHALPPKPVVSSSFRVPPSTTAASPMSMPRKERRSNGNSIKAGDEPSLSDRETRAGREGRFRDSRADESPSTHPGSSATDPQSLHQDRTKGFDDRDSQSYPRRDDDRYRSSHRHTHYSSDEEGREPNSHHAQSHNEVRFRYDDRERHYDYASGDRDVRPSARSKLSPEGESVDRSRPGYRESNDPDSRSAHLRDRDASPVRDDNSRRVPRRDDYPAYDSFDKGPRDYDDPPRRSTGTAERSRYPDPSNGRTNHAINQGPGRSSTLRRNSPSPRPRSRSPPNNRRDGRGHTPPRYPEYPPDSRPPHYRSRAESPPPRLRGPDRRDAPFDLPQRRPRGVSEAHDSDYAIKRRKMDDRDGNPSLVRRGHAGADTYPPQEISTASTSPQSTGAIDDLNRPRRREPLPPQSHRYKEASSDSGLRPPLSGSNKIMPLPQHSAPPPHRHYPPIPRDHDVFPSRHPDTDMARLDRGRSSGHDTAHHYPDKFSREDRMDVDPPYRPRAPLYEEPVRPRDLVNRTSSYHDTSRDTIPSTSRPRRQESRHAAPTIAIASAPVDLGNHRARSRDGSPRHHHEPRLTNTIPSSTSMSTMLSGPSQDIQFVEDHRHRGRHIDRDREGRSPTLPRNQTNVAAPRSRSAGRYDEPGGEHTCSRSPKLRPAPPSQEQMRHQHQPSSASISRRERQILPPPEPTEIHRPRNRGESIARHSPPQERSSRSGPPPETNFSPPSPLPPPVNMTREWTPRQPEFLLNLPPPSTRLPGAPPPPVLPTHPYGTPRDSNIHPRLRPPKDEKVSAKPESDTVREPLQDRDRQQPPSPMRQQIKDEAVSRAYQTQDDRYDQTQAPSLGISISPGAPAGDGRRENSNSREDRQIPNSNSTEGRWLKPPADDRQTTTPASWDRPRDTGPKPLTLPPSLPPKPVAALGDLTQIQQSTSSRAGHQSRGRRNQHDERWEPAPRSGGGKDKERERNRGGSVSEYRGPSLLARMSSSDSIGRDVETYERESGEIQRKRSRMKRYQGV</sequence>
<feature type="compositionally biased region" description="Polar residues" evidence="1">
    <location>
        <begin position="1038"/>
        <end position="1049"/>
    </location>
</feature>
<feature type="compositionally biased region" description="Basic and acidic residues" evidence="1">
    <location>
        <begin position="1103"/>
        <end position="1119"/>
    </location>
</feature>
<organism evidence="2 3">
    <name type="scientific">Multifurca ochricompacta</name>
    <dbReference type="NCBI Taxonomy" id="376703"/>
    <lineage>
        <taxon>Eukaryota</taxon>
        <taxon>Fungi</taxon>
        <taxon>Dikarya</taxon>
        <taxon>Basidiomycota</taxon>
        <taxon>Agaricomycotina</taxon>
        <taxon>Agaricomycetes</taxon>
        <taxon>Russulales</taxon>
        <taxon>Russulaceae</taxon>
        <taxon>Multifurca</taxon>
    </lineage>
</organism>
<feature type="compositionally biased region" description="Pro residues" evidence="1">
    <location>
        <begin position="1020"/>
        <end position="1030"/>
    </location>
</feature>
<feature type="region of interest" description="Disordered" evidence="1">
    <location>
        <begin position="22"/>
        <end position="706"/>
    </location>
</feature>
<feature type="compositionally biased region" description="Polar residues" evidence="1">
    <location>
        <begin position="630"/>
        <end position="647"/>
    </location>
</feature>
<accession>A0AAD4LY87</accession>
<feature type="compositionally biased region" description="Basic and acidic residues" evidence="1">
    <location>
        <begin position="159"/>
        <end position="187"/>
    </location>
</feature>
<feature type="compositionally biased region" description="Basic and acidic residues" evidence="1">
    <location>
        <begin position="202"/>
        <end position="226"/>
    </location>
</feature>
<feature type="compositionally biased region" description="Basic and acidic residues" evidence="1">
    <location>
        <begin position="898"/>
        <end position="923"/>
    </location>
</feature>
<feature type="region of interest" description="Disordered" evidence="1">
    <location>
        <begin position="719"/>
        <end position="1130"/>
    </location>
</feature>
<evidence type="ECO:0000313" key="2">
    <source>
        <dbReference type="EMBL" id="KAI0294850.1"/>
    </source>
</evidence>
<reference evidence="2" key="1">
    <citation type="journal article" date="2022" name="New Phytol.">
        <title>Evolutionary transition to the ectomycorrhizal habit in the genomes of a hyperdiverse lineage of mushroom-forming fungi.</title>
        <authorList>
            <person name="Looney B."/>
            <person name="Miyauchi S."/>
            <person name="Morin E."/>
            <person name="Drula E."/>
            <person name="Courty P.E."/>
            <person name="Kohler A."/>
            <person name="Kuo A."/>
            <person name="LaButti K."/>
            <person name="Pangilinan J."/>
            <person name="Lipzen A."/>
            <person name="Riley R."/>
            <person name="Andreopoulos W."/>
            <person name="He G."/>
            <person name="Johnson J."/>
            <person name="Nolan M."/>
            <person name="Tritt A."/>
            <person name="Barry K.W."/>
            <person name="Grigoriev I.V."/>
            <person name="Nagy L.G."/>
            <person name="Hibbett D."/>
            <person name="Henrissat B."/>
            <person name="Matheny P.B."/>
            <person name="Labbe J."/>
            <person name="Martin F.M."/>
        </authorList>
    </citation>
    <scope>NUCLEOTIDE SEQUENCE</scope>
    <source>
        <strain evidence="2">BPL690</strain>
    </source>
</reference>
<protein>
    <submittedName>
        <fullName evidence="2">Uncharacterized protein</fullName>
    </submittedName>
</protein>
<feature type="compositionally biased region" description="Pro residues" evidence="1">
    <location>
        <begin position="863"/>
        <end position="880"/>
    </location>
</feature>
<evidence type="ECO:0000313" key="3">
    <source>
        <dbReference type="Proteomes" id="UP001203297"/>
    </source>
</evidence>
<feature type="compositionally biased region" description="Basic and acidic residues" evidence="1">
    <location>
        <begin position="58"/>
        <end position="68"/>
    </location>
</feature>
<gene>
    <name evidence="2" type="ORF">B0F90DRAFT_1754609</name>
</gene>
<dbReference type="Proteomes" id="UP001203297">
    <property type="component" value="Unassembled WGS sequence"/>
</dbReference>
<feature type="compositionally biased region" description="Pro residues" evidence="1">
    <location>
        <begin position="829"/>
        <end position="846"/>
    </location>
</feature>
<feature type="compositionally biased region" description="Basic residues" evidence="1">
    <location>
        <begin position="1120"/>
        <end position="1130"/>
    </location>
</feature>
<feature type="compositionally biased region" description="Basic and acidic residues" evidence="1">
    <location>
        <begin position="751"/>
        <end position="762"/>
    </location>
</feature>
<feature type="compositionally biased region" description="Basic and acidic residues" evidence="1">
    <location>
        <begin position="969"/>
        <end position="982"/>
    </location>
</feature>
<feature type="compositionally biased region" description="Polar residues" evidence="1">
    <location>
        <begin position="69"/>
        <end position="89"/>
    </location>
</feature>
<feature type="compositionally biased region" description="Acidic residues" evidence="1">
    <location>
        <begin position="32"/>
        <end position="51"/>
    </location>
</feature>
<dbReference type="AlphaFoldDB" id="A0AAD4LY87"/>